<dbReference type="InterPro" id="IPR013830">
    <property type="entry name" value="SGNH_hydro"/>
</dbReference>
<reference evidence="3" key="1">
    <citation type="journal article" date="2008" name="BMC Genomics">
        <title>The genome of Aeromonas salmonicida subsp. salmonicida A449: insights into the evolution of a fish pathogen.</title>
        <authorList>
            <person name="Reith M.E."/>
            <person name="Singh R.K."/>
            <person name="Curtis B."/>
            <person name="Boyd J.M."/>
            <person name="Bouevitch A."/>
            <person name="Kimball J."/>
            <person name="Munholland J."/>
            <person name="Murphy C."/>
            <person name="Sarty D."/>
            <person name="Williams J."/>
            <person name="Nash J.H."/>
            <person name="Johnson S.C."/>
            <person name="Brown L.L."/>
        </authorList>
    </citation>
    <scope>NUCLEOTIDE SEQUENCE [LARGE SCALE GENOMIC DNA]</scope>
    <source>
        <strain evidence="3">A449</strain>
    </source>
</reference>
<sequence>MVRLSWPRLTVLPRPLTTIMGVEFMTRFLFALCCLVSSVQAQTLMVLGDSLSAGYQMPAEQSWPALLNQKWQQQGGEHQLINASISGETTQGALARLPALLKEHQPDWVLIELGGNDGLRGFAPAITRDNLARMVALTKELQVKTVLTQIQLPRNYGARYLRQFEQIFPELAAANALPLMPFFMDDIALRPELMMNDGIHPTAAAQPLIRDRVASFIEPLLTQ</sequence>
<evidence type="ECO:0000259" key="1">
    <source>
        <dbReference type="Pfam" id="PF13472"/>
    </source>
</evidence>
<dbReference type="Pfam" id="PF13472">
    <property type="entry name" value="Lipase_GDSL_2"/>
    <property type="match status" value="1"/>
</dbReference>
<feature type="domain" description="SGNH hydrolase-type esterase" evidence="1">
    <location>
        <begin position="46"/>
        <end position="205"/>
    </location>
</feature>
<gene>
    <name evidence="2" type="primary">tesA</name>
    <name evidence="2" type="ordered locus">ASA_0828</name>
</gene>
<dbReference type="EMBL" id="CP000644">
    <property type="protein sequence ID" value="ABO88977.1"/>
    <property type="molecule type" value="Genomic_DNA"/>
</dbReference>
<dbReference type="PANTHER" id="PTHR30383:SF24">
    <property type="entry name" value="THIOESTERASE 1_PROTEASE 1_LYSOPHOSPHOLIPASE L1"/>
    <property type="match status" value="1"/>
</dbReference>
<dbReference type="GO" id="GO:0004622">
    <property type="term" value="F:phosphatidylcholine lysophospholipase activity"/>
    <property type="evidence" value="ECO:0007669"/>
    <property type="project" value="TreeGrafter"/>
</dbReference>
<organism evidence="2 3">
    <name type="scientific">Aeromonas salmonicida (strain A449)</name>
    <dbReference type="NCBI Taxonomy" id="382245"/>
    <lineage>
        <taxon>Bacteria</taxon>
        <taxon>Pseudomonadati</taxon>
        <taxon>Pseudomonadota</taxon>
        <taxon>Gammaproteobacteria</taxon>
        <taxon>Aeromonadales</taxon>
        <taxon>Aeromonadaceae</taxon>
        <taxon>Aeromonas</taxon>
    </lineage>
</organism>
<protein>
    <submittedName>
        <fullName evidence="2">Acyl-CoA thioesterase I</fullName>
    </submittedName>
</protein>
<dbReference type="KEGG" id="asa:ASA_0828"/>
<dbReference type="InterPro" id="IPR051532">
    <property type="entry name" value="Ester_Hydrolysis_Enzymes"/>
</dbReference>
<dbReference type="InterPro" id="IPR008265">
    <property type="entry name" value="Lipase_GDSL_AS"/>
</dbReference>
<dbReference type="InterPro" id="IPR036514">
    <property type="entry name" value="SGNH_hydro_sf"/>
</dbReference>
<dbReference type="PANTHER" id="PTHR30383">
    <property type="entry name" value="THIOESTERASE 1/PROTEASE 1/LYSOPHOSPHOLIPASE L1"/>
    <property type="match status" value="1"/>
</dbReference>
<dbReference type="eggNOG" id="COG2755">
    <property type="taxonomic scope" value="Bacteria"/>
</dbReference>
<dbReference type="SUPFAM" id="SSF52266">
    <property type="entry name" value="SGNH hydrolase"/>
    <property type="match status" value="1"/>
</dbReference>
<dbReference type="CDD" id="cd01822">
    <property type="entry name" value="Lysophospholipase_L1_like"/>
    <property type="match status" value="1"/>
</dbReference>
<dbReference type="AlphaFoldDB" id="A4SJA5"/>
<proteinExistence type="predicted"/>
<evidence type="ECO:0000313" key="2">
    <source>
        <dbReference type="EMBL" id="ABO88977.1"/>
    </source>
</evidence>
<dbReference type="GO" id="GO:0006629">
    <property type="term" value="P:lipid metabolic process"/>
    <property type="evidence" value="ECO:0007669"/>
    <property type="project" value="InterPro"/>
</dbReference>
<dbReference type="HOGENOM" id="CLU_051180_3_0_6"/>
<dbReference type="STRING" id="29491.GCA_000820065_02303"/>
<dbReference type="Gene3D" id="3.40.50.1110">
    <property type="entry name" value="SGNH hydrolase"/>
    <property type="match status" value="1"/>
</dbReference>
<accession>A4SJA5</accession>
<dbReference type="PROSITE" id="PS01098">
    <property type="entry name" value="LIPASE_GDSL_SER"/>
    <property type="match status" value="1"/>
</dbReference>
<evidence type="ECO:0000313" key="3">
    <source>
        <dbReference type="Proteomes" id="UP000000225"/>
    </source>
</evidence>
<dbReference type="Proteomes" id="UP000000225">
    <property type="component" value="Chromosome"/>
</dbReference>
<name>A4SJA5_AERS4</name>